<feature type="compositionally biased region" description="Polar residues" evidence="1">
    <location>
        <begin position="32"/>
        <end position="44"/>
    </location>
</feature>
<dbReference type="AlphaFoldDB" id="A0A1Y2IRX1"/>
<protein>
    <submittedName>
        <fullName evidence="2">Uncharacterized protein</fullName>
    </submittedName>
</protein>
<dbReference type="EMBL" id="KZ084099">
    <property type="protein sequence ID" value="OSD03876.1"/>
    <property type="molecule type" value="Genomic_DNA"/>
</dbReference>
<keyword evidence="3" id="KW-1185">Reference proteome</keyword>
<reference evidence="2 3" key="1">
    <citation type="journal article" date="2015" name="Biotechnol. Biofuels">
        <title>Enhanced degradation of softwood versus hardwood by the white-rot fungus Pycnoporus coccineus.</title>
        <authorList>
            <person name="Couturier M."/>
            <person name="Navarro D."/>
            <person name="Chevret D."/>
            <person name="Henrissat B."/>
            <person name="Piumi F."/>
            <person name="Ruiz-Duenas F.J."/>
            <person name="Martinez A.T."/>
            <person name="Grigoriev I.V."/>
            <person name="Riley R."/>
            <person name="Lipzen A."/>
            <person name="Berrin J.G."/>
            <person name="Master E.R."/>
            <person name="Rosso M.N."/>
        </authorList>
    </citation>
    <scope>NUCLEOTIDE SEQUENCE [LARGE SCALE GENOMIC DNA]</scope>
    <source>
        <strain evidence="2 3">BRFM310</strain>
    </source>
</reference>
<evidence type="ECO:0000313" key="3">
    <source>
        <dbReference type="Proteomes" id="UP000193067"/>
    </source>
</evidence>
<dbReference type="OrthoDB" id="10254221at2759"/>
<dbReference type="Proteomes" id="UP000193067">
    <property type="component" value="Unassembled WGS sequence"/>
</dbReference>
<evidence type="ECO:0000313" key="2">
    <source>
        <dbReference type="EMBL" id="OSD03876.1"/>
    </source>
</evidence>
<accession>A0A1Y2IRX1</accession>
<organism evidence="2 3">
    <name type="scientific">Trametes coccinea (strain BRFM310)</name>
    <name type="common">Pycnoporus coccineus</name>
    <dbReference type="NCBI Taxonomy" id="1353009"/>
    <lineage>
        <taxon>Eukaryota</taxon>
        <taxon>Fungi</taxon>
        <taxon>Dikarya</taxon>
        <taxon>Basidiomycota</taxon>
        <taxon>Agaricomycotina</taxon>
        <taxon>Agaricomycetes</taxon>
        <taxon>Polyporales</taxon>
        <taxon>Polyporaceae</taxon>
        <taxon>Trametes</taxon>
    </lineage>
</organism>
<feature type="region of interest" description="Disordered" evidence="1">
    <location>
        <begin position="1"/>
        <end position="59"/>
    </location>
</feature>
<evidence type="ECO:0000256" key="1">
    <source>
        <dbReference type="SAM" id="MobiDB-lite"/>
    </source>
</evidence>
<proteinExistence type="predicted"/>
<name>A0A1Y2IRX1_TRAC3</name>
<sequence length="59" mass="6550">MLAFLGHRGQKPTEFFQTYSTRSKPKERRTTKNASSEGTATRSSGRGKATKSGDDDVER</sequence>
<dbReference type="STRING" id="1353009.A0A1Y2IRX1"/>
<gene>
    <name evidence="2" type="ORF">PYCCODRAFT_1434273</name>
</gene>